<dbReference type="InterPro" id="IPR011053">
    <property type="entry name" value="Single_hybrid_motif"/>
</dbReference>
<evidence type="ECO:0000256" key="2">
    <source>
        <dbReference type="SAM" id="MobiDB-lite"/>
    </source>
</evidence>
<keyword evidence="1" id="KW-0092">Biotin</keyword>
<feature type="region of interest" description="Disordered" evidence="2">
    <location>
        <begin position="19"/>
        <end position="73"/>
    </location>
</feature>
<dbReference type="Proteomes" id="UP000617628">
    <property type="component" value="Unassembled WGS sequence"/>
</dbReference>
<organism evidence="4 5">
    <name type="scientific">Pelagicoccus mobilis</name>
    <dbReference type="NCBI Taxonomy" id="415221"/>
    <lineage>
        <taxon>Bacteria</taxon>
        <taxon>Pseudomonadati</taxon>
        <taxon>Verrucomicrobiota</taxon>
        <taxon>Opitutia</taxon>
        <taxon>Puniceicoccales</taxon>
        <taxon>Pelagicoccaceae</taxon>
        <taxon>Pelagicoccus</taxon>
    </lineage>
</organism>
<protein>
    <submittedName>
        <fullName evidence="4">Acetyl-CoA carboxylase biotin carboxyl carrier protein subunit</fullName>
    </submittedName>
</protein>
<accession>A0A934S3L7</accession>
<dbReference type="InterPro" id="IPR001882">
    <property type="entry name" value="Biotin_BS"/>
</dbReference>
<dbReference type="CDD" id="cd06850">
    <property type="entry name" value="biotinyl_domain"/>
    <property type="match status" value="1"/>
</dbReference>
<dbReference type="PANTHER" id="PTHR45266">
    <property type="entry name" value="OXALOACETATE DECARBOXYLASE ALPHA CHAIN"/>
    <property type="match status" value="1"/>
</dbReference>
<evidence type="ECO:0000313" key="4">
    <source>
        <dbReference type="EMBL" id="MBK1880575.1"/>
    </source>
</evidence>
<feature type="compositionally biased region" description="Low complexity" evidence="2">
    <location>
        <begin position="29"/>
        <end position="70"/>
    </location>
</feature>
<dbReference type="AlphaFoldDB" id="A0A934S3L7"/>
<dbReference type="PROSITE" id="PS50968">
    <property type="entry name" value="BIOTINYL_LIPOYL"/>
    <property type="match status" value="1"/>
</dbReference>
<dbReference type="EMBL" id="JAENIL010000100">
    <property type="protein sequence ID" value="MBK1880575.1"/>
    <property type="molecule type" value="Genomic_DNA"/>
</dbReference>
<dbReference type="InterPro" id="IPR000089">
    <property type="entry name" value="Biotin_lipoyl"/>
</dbReference>
<dbReference type="Pfam" id="PF00364">
    <property type="entry name" value="Biotin_lipoyl"/>
    <property type="match status" value="1"/>
</dbReference>
<keyword evidence="5" id="KW-1185">Reference proteome</keyword>
<dbReference type="InterPro" id="IPR050709">
    <property type="entry name" value="Biotin_Carboxyl_Carrier/Decarb"/>
</dbReference>
<comment type="caution">
    <text evidence="4">The sequence shown here is derived from an EMBL/GenBank/DDBJ whole genome shotgun (WGS) entry which is preliminary data.</text>
</comment>
<evidence type="ECO:0000313" key="5">
    <source>
        <dbReference type="Proteomes" id="UP000617628"/>
    </source>
</evidence>
<reference evidence="4" key="1">
    <citation type="submission" date="2021-01" db="EMBL/GenBank/DDBJ databases">
        <title>Modified the classification status of verrucomicrobia.</title>
        <authorList>
            <person name="Feng X."/>
        </authorList>
    </citation>
    <scope>NUCLEOTIDE SEQUENCE</scope>
    <source>
        <strain evidence="4">KCTC 13126</strain>
    </source>
</reference>
<evidence type="ECO:0000259" key="3">
    <source>
        <dbReference type="PROSITE" id="PS50968"/>
    </source>
</evidence>
<feature type="domain" description="Lipoyl-binding" evidence="3">
    <location>
        <begin position="55"/>
        <end position="133"/>
    </location>
</feature>
<sequence>MKQLRITIEGKTYEVDVEILGEENEPAKRSAPARSRPAAASAPVAAAPAPAAAPAASSGGPAGPGDVPSPLSGKVVSVDVKIGDTVNEGDQVVTLEAMKMNTIVNAPTSGTVSAIHVEAGQSVDEGGALLTLS</sequence>
<dbReference type="PANTHER" id="PTHR45266:SF3">
    <property type="entry name" value="OXALOACETATE DECARBOXYLASE ALPHA CHAIN"/>
    <property type="match status" value="1"/>
</dbReference>
<dbReference type="Gene3D" id="2.40.50.100">
    <property type="match status" value="1"/>
</dbReference>
<proteinExistence type="predicted"/>
<dbReference type="FunFam" id="2.40.50.100:FF:000003">
    <property type="entry name" value="Acetyl-CoA carboxylase biotin carboxyl carrier protein"/>
    <property type="match status" value="1"/>
</dbReference>
<evidence type="ECO:0000256" key="1">
    <source>
        <dbReference type="ARBA" id="ARBA00023267"/>
    </source>
</evidence>
<dbReference type="SUPFAM" id="SSF51230">
    <property type="entry name" value="Single hybrid motif"/>
    <property type="match status" value="1"/>
</dbReference>
<name>A0A934S3L7_9BACT</name>
<dbReference type="RefSeq" id="WP_200359690.1">
    <property type="nucleotide sequence ID" value="NZ_JAENIL010000100.1"/>
</dbReference>
<dbReference type="PROSITE" id="PS00188">
    <property type="entry name" value="BIOTIN"/>
    <property type="match status" value="1"/>
</dbReference>
<gene>
    <name evidence="4" type="ORF">JIN87_27055</name>
</gene>